<reference evidence="4 5" key="1">
    <citation type="submission" date="2019-10" db="EMBL/GenBank/DDBJ databases">
        <title>Alkaliphilus serpentinus sp. nov. and Alkaliphilus pronyensis sp. nov., two novel anaerobic alkaliphilic species isolated from the serpentinized-hosted hydrothermal field of the Prony Bay (New Caledonia).</title>
        <authorList>
            <person name="Postec A."/>
        </authorList>
    </citation>
    <scope>NUCLEOTIDE SEQUENCE [LARGE SCALE GENOMIC DNA]</scope>
    <source>
        <strain evidence="4 5">LacV</strain>
    </source>
</reference>
<evidence type="ECO:0000313" key="5">
    <source>
        <dbReference type="Proteomes" id="UP000432715"/>
    </source>
</evidence>
<comment type="caution">
    <text evidence="4">The sequence shown here is derived from an EMBL/GenBank/DDBJ whole genome shotgun (WGS) entry which is preliminary data.</text>
</comment>
<dbReference type="RefSeq" id="WP_151860867.1">
    <property type="nucleotide sequence ID" value="NZ_WBZC01000022.1"/>
</dbReference>
<dbReference type="GO" id="GO:0009847">
    <property type="term" value="P:spore germination"/>
    <property type="evidence" value="ECO:0007669"/>
    <property type="project" value="InterPro"/>
</dbReference>
<feature type="domain" description="Sporulation protein YpeB PepSY1 and PepSY2" evidence="2">
    <location>
        <begin position="182"/>
        <end position="371"/>
    </location>
</feature>
<dbReference type="InterPro" id="IPR014239">
    <property type="entry name" value="YpeB_PepSY1-2"/>
</dbReference>
<accession>A0A6I0F936</accession>
<dbReference type="InterPro" id="IPR025711">
    <property type="entry name" value="PepSY"/>
</dbReference>
<dbReference type="InterPro" id="IPR048402">
    <property type="entry name" value="YpeB_N"/>
</dbReference>
<dbReference type="Pfam" id="PF14620">
    <property type="entry name" value="YPEB_PepSY1-2"/>
    <property type="match status" value="1"/>
</dbReference>
<feature type="domain" description="Sporulation protein YpeB N-terminal" evidence="3">
    <location>
        <begin position="27"/>
        <end position="162"/>
    </location>
</feature>
<evidence type="ECO:0000313" key="4">
    <source>
        <dbReference type="EMBL" id="KAB3535304.1"/>
    </source>
</evidence>
<dbReference type="EMBL" id="WBZC01000022">
    <property type="protein sequence ID" value="KAB3535304.1"/>
    <property type="molecule type" value="Genomic_DNA"/>
</dbReference>
<evidence type="ECO:0000259" key="1">
    <source>
        <dbReference type="Pfam" id="PF03413"/>
    </source>
</evidence>
<dbReference type="Pfam" id="PF20769">
    <property type="entry name" value="YPEB_N"/>
    <property type="match status" value="1"/>
</dbReference>
<evidence type="ECO:0000259" key="2">
    <source>
        <dbReference type="Pfam" id="PF14620"/>
    </source>
</evidence>
<name>A0A6I0F936_9FIRM</name>
<dbReference type="OrthoDB" id="2372097at2"/>
<keyword evidence="5" id="KW-1185">Reference proteome</keyword>
<organism evidence="4 5">
    <name type="scientific">Alkaliphilus pronyensis</name>
    <dbReference type="NCBI Taxonomy" id="1482732"/>
    <lineage>
        <taxon>Bacteria</taxon>
        <taxon>Bacillati</taxon>
        <taxon>Bacillota</taxon>
        <taxon>Clostridia</taxon>
        <taxon>Peptostreptococcales</taxon>
        <taxon>Natronincolaceae</taxon>
        <taxon>Alkaliphilus</taxon>
    </lineage>
</organism>
<dbReference type="Proteomes" id="UP000432715">
    <property type="component" value="Unassembled WGS sequence"/>
</dbReference>
<sequence length="448" mass="51233">MKKYIIPGILLVALIAVGVWGYNQQQQKNDYHIYLDTQFQRQFYDLIGHVENVQVDLSKAMLSGSSNDMVRFLNNTVNQSYLAQEKLTQLPFNHSTIRQTEKFLSQIGDYCTAMVSKSLEGYVPNEEEMTTMKELHNYANLLAKELVEMQQHVASGGVNFGDLRRIGNRDIEDVDEHMKDLNLINIEERMQDYPELIYDGPFSEHMKDIKARIKGEAIDQEEALQIVTDTFKDEGITNPRVIESIQNTTIDGYYIKAEKNGDNGSEVSVGVSKIGGNIIWYLNPRALGESKLNAEEAVAKANEFLEKRGYSKMEPTYKMAYEGEMIINFAYKEKDVLIYTDLIKVKVALDNGDIIGMESHGYLVNHHEREIQEPELSEEEAKEKLSSRVKVENSRLAIIPTEGKHEILCYEFKVKFGQDNYLIYIDANTGQQKRVLLLIEQEDGTLVI</sequence>
<feature type="domain" description="PepSY" evidence="1">
    <location>
        <begin position="376"/>
        <end position="432"/>
    </location>
</feature>
<dbReference type="Pfam" id="PF03413">
    <property type="entry name" value="PepSY"/>
    <property type="match status" value="1"/>
</dbReference>
<evidence type="ECO:0000259" key="3">
    <source>
        <dbReference type="Pfam" id="PF20769"/>
    </source>
</evidence>
<gene>
    <name evidence="4" type="primary">ypeB</name>
    <name evidence="4" type="ORF">F8154_06855</name>
</gene>
<proteinExistence type="predicted"/>
<dbReference type="AlphaFoldDB" id="A0A6I0F936"/>
<dbReference type="NCBIfam" id="TIGR02889">
    <property type="entry name" value="spore_YpeB"/>
    <property type="match status" value="1"/>
</dbReference>
<protein>
    <submittedName>
        <fullName evidence="4">Germination protein YpeB</fullName>
    </submittedName>
</protein>